<feature type="transmembrane region" description="Helical" evidence="1">
    <location>
        <begin position="257"/>
        <end position="273"/>
    </location>
</feature>
<dbReference type="STRING" id="1123510.GCA_000620025_01187"/>
<feature type="transmembrane region" description="Helical" evidence="1">
    <location>
        <begin position="33"/>
        <end position="51"/>
    </location>
</feature>
<dbReference type="EMBL" id="AP018933">
    <property type="protein sequence ID" value="BBG30773.1"/>
    <property type="molecule type" value="Genomic_DNA"/>
</dbReference>
<proteinExistence type="predicted"/>
<dbReference type="KEGG" id="zpl:ZBT109_2027"/>
<protein>
    <submittedName>
        <fullName evidence="2">ABC-type Fe3+-siderophore transport system</fullName>
    </submittedName>
</protein>
<evidence type="ECO:0000256" key="1">
    <source>
        <dbReference type="SAM" id="Phobius"/>
    </source>
</evidence>
<feature type="transmembrane region" description="Helical" evidence="1">
    <location>
        <begin position="105"/>
        <end position="123"/>
    </location>
</feature>
<feature type="transmembrane region" description="Helical" evidence="1">
    <location>
        <begin position="285"/>
        <end position="306"/>
    </location>
</feature>
<gene>
    <name evidence="2" type="ORF">ZBT109_2027</name>
</gene>
<dbReference type="InterPro" id="IPR029468">
    <property type="entry name" value="O-ag_pol_Wzy"/>
</dbReference>
<sequence length="459" mass="52921">MCNKKHFIIYMSVSFYFSYLFILPYVFDSIDAHRVVSMFLFCGISLATYLLKLERLSILHLYMIGCFSFIYGRYFVGSFFEDYSDFTLGYGVYYHPTSLEITNSFFLFNTGFFFFWCGIALFIKRNDHLTVICNGKEKIQDFAKKGCVFTFLILACCLPFDLYNKIISVVNYGYDGLYISQASYKFNFLRLVSIVLPVSFSLSLFSKSKKLVLIACLFVFVYSVLLLLVGARESIITWVFCTLWVYDHGKSKKVSSLNLFLLFTLAVLISVAVEAYRGNPVTHGFILFDFLYKQGFTSVVAIPAWHMSGYSIYSLITMLVPVGGIFSMLGVIKSSIDINLFNYFAFSLNPEFFNNGHGLGWSVFLDIYHLSQKNIILYFFLCFLTGISIAILNNETFKKPFFGMVFISLIPKIIYLPRAGLFIYSNNFFYYSLFICLLLLLYSVAIKFINLHGRKRVKI</sequence>
<accession>A0A348HGM1</accession>
<keyword evidence="1" id="KW-0812">Transmembrane</keyword>
<keyword evidence="1" id="KW-1133">Transmembrane helix</keyword>
<feature type="transmembrane region" description="Helical" evidence="1">
    <location>
        <begin position="146"/>
        <end position="167"/>
    </location>
</feature>
<keyword evidence="1" id="KW-0472">Membrane</keyword>
<name>A0A348HGM1_9GAMM</name>
<evidence type="ECO:0000313" key="2">
    <source>
        <dbReference type="EMBL" id="BBG30773.1"/>
    </source>
</evidence>
<organism evidence="2 3">
    <name type="scientific">Zymobacter palmae</name>
    <dbReference type="NCBI Taxonomy" id="33074"/>
    <lineage>
        <taxon>Bacteria</taxon>
        <taxon>Pseudomonadati</taxon>
        <taxon>Pseudomonadota</taxon>
        <taxon>Gammaproteobacteria</taxon>
        <taxon>Oceanospirillales</taxon>
        <taxon>Halomonadaceae</taxon>
        <taxon>Zymobacter group</taxon>
        <taxon>Zymobacter</taxon>
    </lineage>
</organism>
<feature type="transmembrane region" description="Helical" evidence="1">
    <location>
        <begin position="58"/>
        <end position="76"/>
    </location>
</feature>
<feature type="transmembrane region" description="Helical" evidence="1">
    <location>
        <begin position="312"/>
        <end position="332"/>
    </location>
</feature>
<dbReference type="OrthoDB" id="6691926at2"/>
<feature type="transmembrane region" description="Helical" evidence="1">
    <location>
        <begin position="428"/>
        <end position="449"/>
    </location>
</feature>
<feature type="transmembrane region" description="Helical" evidence="1">
    <location>
        <begin position="212"/>
        <end position="245"/>
    </location>
</feature>
<dbReference type="AlphaFoldDB" id="A0A348HGM1"/>
<dbReference type="Pfam" id="PF14296">
    <property type="entry name" value="O-ag_pol_Wzy"/>
    <property type="match status" value="1"/>
</dbReference>
<reference evidence="2 3" key="1">
    <citation type="submission" date="2018-09" db="EMBL/GenBank/DDBJ databases">
        <title>Zymobacter palmae IAM14233 (=T109) whole genome analysis.</title>
        <authorList>
            <person name="Yanase H."/>
        </authorList>
    </citation>
    <scope>NUCLEOTIDE SEQUENCE [LARGE SCALE GENOMIC DNA]</scope>
    <source>
        <strain evidence="2 3">IAM14233</strain>
    </source>
</reference>
<dbReference type="RefSeq" id="WP_084261740.1">
    <property type="nucleotide sequence ID" value="NZ_AP018933.1"/>
</dbReference>
<dbReference type="Proteomes" id="UP000267342">
    <property type="component" value="Chromosome"/>
</dbReference>
<evidence type="ECO:0000313" key="3">
    <source>
        <dbReference type="Proteomes" id="UP000267342"/>
    </source>
</evidence>
<feature type="transmembrane region" description="Helical" evidence="1">
    <location>
        <begin position="375"/>
        <end position="393"/>
    </location>
</feature>
<keyword evidence="3" id="KW-1185">Reference proteome</keyword>
<feature type="transmembrane region" description="Helical" evidence="1">
    <location>
        <begin position="7"/>
        <end position="27"/>
    </location>
</feature>
<feature type="transmembrane region" description="Helical" evidence="1">
    <location>
        <begin position="400"/>
        <end position="416"/>
    </location>
</feature>